<comment type="caution">
    <text evidence="1">The sequence shown here is derived from an EMBL/GenBank/DDBJ whole genome shotgun (WGS) entry which is preliminary data.</text>
</comment>
<protein>
    <recommendedName>
        <fullName evidence="3">Transposase</fullName>
    </recommendedName>
</protein>
<proteinExistence type="predicted"/>
<sequence>MKPTHRRLRLELCHAQGNWTATEWNQVIFSDESGFNLSSDDNRVQVGRLRRERSNPVFALHRHTAPTAGGMVWSAITYNTRSPLVLISGPMTAQCHDLVQLMQRLPGAIFQQDNAQAVKTPLGLTLDTKINLRQRITKSHFV</sequence>
<reference evidence="1" key="1">
    <citation type="submission" date="2020-08" db="EMBL/GenBank/DDBJ databases">
        <title>Multicomponent nature underlies the extraordinary mechanical properties of spider dragline silk.</title>
        <authorList>
            <person name="Kono N."/>
            <person name="Nakamura H."/>
            <person name="Mori M."/>
            <person name="Yoshida Y."/>
            <person name="Ohtoshi R."/>
            <person name="Malay A.D."/>
            <person name="Moran D.A.P."/>
            <person name="Tomita M."/>
            <person name="Numata K."/>
            <person name="Arakawa K."/>
        </authorList>
    </citation>
    <scope>NUCLEOTIDE SEQUENCE</scope>
</reference>
<dbReference type="EMBL" id="BMAU01021280">
    <property type="protein sequence ID" value="GFY08449.1"/>
    <property type="molecule type" value="Genomic_DNA"/>
</dbReference>
<dbReference type="InterPro" id="IPR036397">
    <property type="entry name" value="RNaseH_sf"/>
</dbReference>
<dbReference type="Proteomes" id="UP000887159">
    <property type="component" value="Unassembled WGS sequence"/>
</dbReference>
<name>A0A8X6VDC5_TRICX</name>
<evidence type="ECO:0008006" key="3">
    <source>
        <dbReference type="Google" id="ProtNLM"/>
    </source>
</evidence>
<evidence type="ECO:0000313" key="2">
    <source>
        <dbReference type="Proteomes" id="UP000887159"/>
    </source>
</evidence>
<dbReference type="GO" id="GO:0003676">
    <property type="term" value="F:nucleic acid binding"/>
    <property type="evidence" value="ECO:0007669"/>
    <property type="project" value="InterPro"/>
</dbReference>
<dbReference type="AlphaFoldDB" id="A0A8X6VDC5"/>
<accession>A0A8X6VDC5</accession>
<dbReference type="Gene3D" id="3.30.420.10">
    <property type="entry name" value="Ribonuclease H-like superfamily/Ribonuclease H"/>
    <property type="match status" value="1"/>
</dbReference>
<evidence type="ECO:0000313" key="1">
    <source>
        <dbReference type="EMBL" id="GFY08449.1"/>
    </source>
</evidence>
<organism evidence="1 2">
    <name type="scientific">Trichonephila clavipes</name>
    <name type="common">Golden silk orbweaver</name>
    <name type="synonym">Nephila clavipes</name>
    <dbReference type="NCBI Taxonomy" id="2585209"/>
    <lineage>
        <taxon>Eukaryota</taxon>
        <taxon>Metazoa</taxon>
        <taxon>Ecdysozoa</taxon>
        <taxon>Arthropoda</taxon>
        <taxon>Chelicerata</taxon>
        <taxon>Arachnida</taxon>
        <taxon>Araneae</taxon>
        <taxon>Araneomorphae</taxon>
        <taxon>Entelegynae</taxon>
        <taxon>Araneoidea</taxon>
        <taxon>Nephilidae</taxon>
        <taxon>Trichonephila</taxon>
    </lineage>
</organism>
<gene>
    <name evidence="1" type="primary">NCL1_44853</name>
    <name evidence="1" type="ORF">TNCV_1358531</name>
</gene>
<keyword evidence="2" id="KW-1185">Reference proteome</keyword>